<feature type="domain" description="CDC48 N-terminal subdomain" evidence="1">
    <location>
        <begin position="17"/>
        <end position="100"/>
    </location>
</feature>
<proteinExistence type="predicted"/>
<sequence>MFLKNTYCMMNESMVLELIVREARHQDIKQDIARISKEKMKELEIKEGDLIKIKGNEETVAKALPAYPNDEKDNIRIDGYLRNEIDTSIGEKVKIKKLNQ</sequence>
<dbReference type="InterPro" id="IPR009010">
    <property type="entry name" value="Asp_de-COase-like_dom_sf"/>
</dbReference>
<keyword evidence="3" id="KW-1185">Reference proteome</keyword>
<evidence type="ECO:0000259" key="1">
    <source>
        <dbReference type="SMART" id="SM01073"/>
    </source>
</evidence>
<dbReference type="Pfam" id="PF02359">
    <property type="entry name" value="CDC48_N"/>
    <property type="match status" value="1"/>
</dbReference>
<dbReference type="AlphaFoldDB" id="A0A1Q6DWU9"/>
<dbReference type="InterPro" id="IPR003338">
    <property type="entry name" value="CDC4_N-term_subdom"/>
</dbReference>
<dbReference type="STRING" id="1903181.BTN85_1291"/>
<reference evidence="2" key="1">
    <citation type="submission" date="2016-12" db="EMBL/GenBank/DDBJ databases">
        <title>Discovery of methanogenic haloarchaea.</title>
        <authorList>
            <person name="Sorokin D.Y."/>
            <person name="Makarova K.S."/>
            <person name="Abbas B."/>
            <person name="Ferrer M."/>
            <person name="Golyshin P.N."/>
        </authorList>
    </citation>
    <scope>NUCLEOTIDE SEQUENCE [LARGE SCALE GENOMIC DNA]</scope>
    <source>
        <strain evidence="2">HMET1</strain>
    </source>
</reference>
<dbReference type="FunFam" id="2.40.40.20:FF:000007">
    <property type="entry name" value="AAA family ATPase"/>
    <property type="match status" value="1"/>
</dbReference>
<protein>
    <submittedName>
        <fullName evidence="2">ATPase of the AAA+ class CDC48 family</fullName>
    </submittedName>
</protein>
<dbReference type="Gene3D" id="2.40.40.20">
    <property type="match status" value="1"/>
</dbReference>
<evidence type="ECO:0000313" key="2">
    <source>
        <dbReference type="EMBL" id="OKY78788.1"/>
    </source>
</evidence>
<dbReference type="SMART" id="SM01073">
    <property type="entry name" value="CDC48_N"/>
    <property type="match status" value="1"/>
</dbReference>
<dbReference type="SUPFAM" id="SSF50692">
    <property type="entry name" value="ADC-like"/>
    <property type="match status" value="1"/>
</dbReference>
<dbReference type="EMBL" id="MSDW01000001">
    <property type="protein sequence ID" value="OKY78788.1"/>
    <property type="molecule type" value="Genomic_DNA"/>
</dbReference>
<evidence type="ECO:0000313" key="3">
    <source>
        <dbReference type="Proteomes" id="UP000185744"/>
    </source>
</evidence>
<dbReference type="Proteomes" id="UP000185744">
    <property type="component" value="Unassembled WGS sequence"/>
</dbReference>
<dbReference type="InParanoid" id="A0A1Q6DWU9"/>
<accession>A0A1Q6DWU9</accession>
<gene>
    <name evidence="2" type="ORF">BTN85_1291</name>
</gene>
<organism evidence="2 3">
    <name type="scientific">Methanohalarchaeum thermophilum</name>
    <dbReference type="NCBI Taxonomy" id="1903181"/>
    <lineage>
        <taxon>Archaea</taxon>
        <taxon>Methanobacteriati</taxon>
        <taxon>Methanobacteriota</taxon>
        <taxon>Methanonatronarchaeia</taxon>
        <taxon>Methanonatronarchaeales</taxon>
        <taxon>Methanonatronarchaeaceae</taxon>
        <taxon>Candidatus Methanohalarchaeum</taxon>
    </lineage>
</organism>
<comment type="caution">
    <text evidence="2">The sequence shown here is derived from an EMBL/GenBank/DDBJ whole genome shotgun (WGS) entry which is preliminary data.</text>
</comment>
<name>A0A1Q6DWU9_METT1</name>